<sequence>EILILKVKRSRIIYNRFTCEFIKIYQFTKLILLLRKVLVLAFDPPPDRSRSFDLLLLRIPFY</sequence>
<reference evidence="1" key="1">
    <citation type="submission" date="2020-02" db="EMBL/GenBank/DDBJ databases">
        <authorList>
            <person name="Meier V. D."/>
        </authorList>
    </citation>
    <scope>NUCLEOTIDE SEQUENCE</scope>
    <source>
        <strain evidence="1">AVDCRST_MAG95</strain>
    </source>
</reference>
<accession>A0A6J4HUN2</accession>
<proteinExistence type="predicted"/>
<organism evidence="1">
    <name type="scientific">uncultured Adhaeribacter sp</name>
    <dbReference type="NCBI Taxonomy" id="448109"/>
    <lineage>
        <taxon>Bacteria</taxon>
        <taxon>Pseudomonadati</taxon>
        <taxon>Bacteroidota</taxon>
        <taxon>Cytophagia</taxon>
        <taxon>Cytophagales</taxon>
        <taxon>Hymenobacteraceae</taxon>
        <taxon>Adhaeribacter</taxon>
        <taxon>environmental samples</taxon>
    </lineage>
</organism>
<dbReference type="AlphaFoldDB" id="A0A6J4HUN2"/>
<protein>
    <submittedName>
        <fullName evidence="1">Uncharacterized protein</fullName>
    </submittedName>
</protein>
<feature type="non-terminal residue" evidence="1">
    <location>
        <position position="1"/>
    </location>
</feature>
<name>A0A6J4HUN2_9BACT</name>
<gene>
    <name evidence="1" type="ORF">AVDCRST_MAG95-1007</name>
</gene>
<dbReference type="EMBL" id="CADCTJ010000320">
    <property type="protein sequence ID" value="CAA9231549.1"/>
    <property type="molecule type" value="Genomic_DNA"/>
</dbReference>
<evidence type="ECO:0000313" key="1">
    <source>
        <dbReference type="EMBL" id="CAA9231549.1"/>
    </source>
</evidence>